<keyword evidence="10" id="KW-0594">Phospholipid biosynthesis</keyword>
<gene>
    <name evidence="16" type="ORF">KFE25_001579</name>
</gene>
<comment type="similarity">
    <text evidence="3">Belongs to the 1-acyl-sn-glycerol-3-phosphate acyltransferase family.</text>
</comment>
<keyword evidence="12" id="KW-0012">Acyltransferase</keyword>
<evidence type="ECO:0000256" key="1">
    <source>
        <dbReference type="ARBA" id="ARBA00004370"/>
    </source>
</evidence>
<dbReference type="GO" id="GO:0016020">
    <property type="term" value="C:membrane"/>
    <property type="evidence" value="ECO:0007669"/>
    <property type="project" value="UniProtKB-SubCell"/>
</dbReference>
<dbReference type="Pfam" id="PF01553">
    <property type="entry name" value="Acyltransferase"/>
    <property type="match status" value="1"/>
</dbReference>
<evidence type="ECO:0000313" key="17">
    <source>
        <dbReference type="Proteomes" id="UP000751190"/>
    </source>
</evidence>
<dbReference type="CDD" id="cd07991">
    <property type="entry name" value="LPLAT_LPCAT1-like"/>
    <property type="match status" value="1"/>
</dbReference>
<evidence type="ECO:0000256" key="5">
    <source>
        <dbReference type="ARBA" id="ARBA00022679"/>
    </source>
</evidence>
<dbReference type="EMBL" id="JAGTXO010000018">
    <property type="protein sequence ID" value="KAG8462806.1"/>
    <property type="molecule type" value="Genomic_DNA"/>
</dbReference>
<comment type="caution">
    <text evidence="16">The sequence shown here is derived from an EMBL/GenBank/DDBJ whole genome shotgun (WGS) entry which is preliminary data.</text>
</comment>
<reference evidence="16" key="1">
    <citation type="submission" date="2021-05" db="EMBL/GenBank/DDBJ databases">
        <title>The genome of the haptophyte Pavlova lutheri (Diacronema luteri, Pavlovales) - a model for lipid biosynthesis in eukaryotic algae.</title>
        <authorList>
            <person name="Hulatt C.J."/>
            <person name="Posewitz M.C."/>
        </authorList>
    </citation>
    <scope>NUCLEOTIDE SEQUENCE</scope>
    <source>
        <strain evidence="16">NIVA-4/92</strain>
    </source>
</reference>
<evidence type="ECO:0000256" key="12">
    <source>
        <dbReference type="ARBA" id="ARBA00023315"/>
    </source>
</evidence>
<keyword evidence="5" id="KW-0808">Transferase</keyword>
<dbReference type="GO" id="GO:0008654">
    <property type="term" value="P:phospholipid biosynthetic process"/>
    <property type="evidence" value="ECO:0007669"/>
    <property type="project" value="UniProtKB-KW"/>
</dbReference>
<keyword evidence="9 14" id="KW-0472">Membrane</keyword>
<feature type="domain" description="EF-hand" evidence="15">
    <location>
        <begin position="567"/>
        <end position="602"/>
    </location>
</feature>
<evidence type="ECO:0000259" key="15">
    <source>
        <dbReference type="PROSITE" id="PS50222"/>
    </source>
</evidence>
<dbReference type="OrthoDB" id="272512at2759"/>
<proteinExistence type="inferred from homology"/>
<keyword evidence="11" id="KW-1208">Phospholipid metabolism</keyword>
<evidence type="ECO:0000313" key="16">
    <source>
        <dbReference type="EMBL" id="KAG8462806.1"/>
    </source>
</evidence>
<evidence type="ECO:0000256" key="4">
    <source>
        <dbReference type="ARBA" id="ARBA00022516"/>
    </source>
</evidence>
<evidence type="ECO:0000256" key="7">
    <source>
        <dbReference type="ARBA" id="ARBA00022989"/>
    </source>
</evidence>
<keyword evidence="8" id="KW-0443">Lipid metabolism</keyword>
<dbReference type="PANTHER" id="PTHR23063:SF52">
    <property type="entry name" value="LYSOPHOSPHATIDYLCHOLINE ACYLTRANSFERASE"/>
    <property type="match status" value="1"/>
</dbReference>
<evidence type="ECO:0000256" key="14">
    <source>
        <dbReference type="SAM" id="Phobius"/>
    </source>
</evidence>
<dbReference type="PROSITE" id="PS50222">
    <property type="entry name" value="EF_HAND_2"/>
    <property type="match status" value="1"/>
</dbReference>
<dbReference type="Proteomes" id="UP000751190">
    <property type="component" value="Unassembled WGS sequence"/>
</dbReference>
<dbReference type="InterPro" id="IPR018247">
    <property type="entry name" value="EF_Hand_1_Ca_BS"/>
</dbReference>
<evidence type="ECO:0000256" key="11">
    <source>
        <dbReference type="ARBA" id="ARBA00023264"/>
    </source>
</evidence>
<evidence type="ECO:0000256" key="9">
    <source>
        <dbReference type="ARBA" id="ARBA00023136"/>
    </source>
</evidence>
<organism evidence="16 17">
    <name type="scientific">Diacronema lutheri</name>
    <name type="common">Unicellular marine alga</name>
    <name type="synonym">Monochrysis lutheri</name>
    <dbReference type="NCBI Taxonomy" id="2081491"/>
    <lineage>
        <taxon>Eukaryota</taxon>
        <taxon>Haptista</taxon>
        <taxon>Haptophyta</taxon>
        <taxon>Pavlovophyceae</taxon>
        <taxon>Pavlovales</taxon>
        <taxon>Pavlovaceae</taxon>
        <taxon>Diacronema</taxon>
    </lineage>
</organism>
<keyword evidence="7 14" id="KW-1133">Transmembrane helix</keyword>
<dbReference type="PANTHER" id="PTHR23063">
    <property type="entry name" value="PHOSPHOLIPID ACYLTRANSFERASE"/>
    <property type="match status" value="1"/>
</dbReference>
<dbReference type="AlphaFoldDB" id="A0A8J5X7E5"/>
<comment type="pathway">
    <text evidence="2">Lipid metabolism.</text>
</comment>
<keyword evidence="6 14" id="KW-0812">Transmembrane</keyword>
<evidence type="ECO:0000256" key="6">
    <source>
        <dbReference type="ARBA" id="ARBA00022692"/>
    </source>
</evidence>
<dbReference type="PROSITE" id="PS00018">
    <property type="entry name" value="EF_HAND_1"/>
    <property type="match status" value="1"/>
</dbReference>
<dbReference type="SUPFAM" id="SSF69593">
    <property type="entry name" value="Glycerol-3-phosphate (1)-acyltransferase"/>
    <property type="match status" value="1"/>
</dbReference>
<evidence type="ECO:0000256" key="13">
    <source>
        <dbReference type="SAM" id="MobiDB-lite"/>
    </source>
</evidence>
<evidence type="ECO:0000256" key="8">
    <source>
        <dbReference type="ARBA" id="ARBA00023098"/>
    </source>
</evidence>
<dbReference type="InterPro" id="IPR045252">
    <property type="entry name" value="LPCAT1-like"/>
</dbReference>
<dbReference type="InterPro" id="IPR002048">
    <property type="entry name" value="EF_hand_dom"/>
</dbReference>
<evidence type="ECO:0000256" key="3">
    <source>
        <dbReference type="ARBA" id="ARBA00008655"/>
    </source>
</evidence>
<feature type="region of interest" description="Disordered" evidence="13">
    <location>
        <begin position="403"/>
        <end position="426"/>
    </location>
</feature>
<comment type="subcellular location">
    <subcellularLocation>
        <location evidence="1">Membrane</location>
    </subcellularLocation>
</comment>
<dbReference type="SMART" id="SM00563">
    <property type="entry name" value="PlsC"/>
    <property type="match status" value="1"/>
</dbReference>
<evidence type="ECO:0000256" key="10">
    <source>
        <dbReference type="ARBA" id="ARBA00023209"/>
    </source>
</evidence>
<dbReference type="GO" id="GO:0008374">
    <property type="term" value="F:O-acyltransferase activity"/>
    <property type="evidence" value="ECO:0007669"/>
    <property type="project" value="InterPro"/>
</dbReference>
<feature type="transmembrane region" description="Helical" evidence="14">
    <location>
        <begin position="94"/>
        <end position="117"/>
    </location>
</feature>
<dbReference type="GO" id="GO:0005509">
    <property type="term" value="F:calcium ion binding"/>
    <property type="evidence" value="ECO:0007669"/>
    <property type="project" value="InterPro"/>
</dbReference>
<evidence type="ECO:0000256" key="2">
    <source>
        <dbReference type="ARBA" id="ARBA00005189"/>
    </source>
</evidence>
<sequence length="620" mass="63560">MGATSARQVALPTVEITVGDGSALAARALAVAGESKTTGAPPPPAVRRLEQLDAQTRGAPNPMLPSTYGRRPPLAYRAGVLLSGCVLVPLRLPLFLLCCGCAALFATLAVAGLPRAGTNARPFSAPRRACVLVVRACTRIALFALGVVRVQTTGSPAPRASAPIVVANHRGFLDAMWLFWAYDHASFVSAEEHLRVPVLSALVRAAQTITVARGDAASRARARAEIARYARADAPPMPRVIIFPEGTVTSGHALLAFKPGAFEPGVVVQPVLLTYPNRHLDVSWLYGNAPVPLLLAHLLARPWTLMRASFLPPIAPTDAERAQPRLFAARVQRAMAAALGVPCTEHAAEDCVLQGVGLRERLPAHAPVVEFGALARVYGLDRSTAKAAVREFAALVRARKAGNGNGGGGGGGGGRGGGGGGGGGGGDDAALAVRDWAAWLADDGTARPPAPSAELLAQLCALVARLGAPAAAARAEPGGDRVESAVRSVAEPAGDRTLQLREWLLCTLELRALWAEAGGSHDGSHDGGAPAGAQLAAARLAWLRVAGARGARLPRARARALLEAAGEPPGRADALCAAADANGDGALSYGEFAAAARAEPGVWVRAFSLDAPAPAGDAAA</sequence>
<name>A0A8J5X7E5_DIALT</name>
<accession>A0A8J5X7E5</accession>
<dbReference type="InterPro" id="IPR002123">
    <property type="entry name" value="Plipid/glycerol_acylTrfase"/>
</dbReference>
<keyword evidence="17" id="KW-1185">Reference proteome</keyword>
<keyword evidence="4" id="KW-0444">Lipid biosynthesis</keyword>
<protein>
    <recommendedName>
        <fullName evidence="15">EF-hand domain-containing protein</fullName>
    </recommendedName>
</protein>